<reference evidence="1 2" key="1">
    <citation type="submission" date="2021-06" db="EMBL/GenBank/DDBJ databases">
        <authorList>
            <person name="Palmer J.M."/>
        </authorList>
    </citation>
    <scope>NUCLEOTIDE SEQUENCE [LARGE SCALE GENOMIC DNA]</scope>
    <source>
        <strain evidence="1 2">GA_2019</strain>
        <tissue evidence="1">Muscle</tissue>
    </source>
</reference>
<evidence type="ECO:0000313" key="2">
    <source>
        <dbReference type="Proteomes" id="UP001476798"/>
    </source>
</evidence>
<gene>
    <name evidence="1" type="ORF">GOODEAATRI_009941</name>
</gene>
<name>A0ABV0MQT5_9TELE</name>
<protein>
    <submittedName>
        <fullName evidence="1">Uncharacterized protein</fullName>
    </submittedName>
</protein>
<sequence length="136" mass="15476">MSELDEDRGEDNFGSDFMVGQNYQEHKPGVFYLAFISHRTSSISYHLPFPERLIKWDSMVVFAQNPAVFVHLSFYELVFVRGCRGAHRRARLLFLSAFVCGDYCLPASCYYTMKHDFPISSLVTSLLGSHPALPTA</sequence>
<accession>A0ABV0MQT5</accession>
<proteinExistence type="predicted"/>
<dbReference type="EMBL" id="JAHRIO010010568">
    <property type="protein sequence ID" value="MEQ2161469.1"/>
    <property type="molecule type" value="Genomic_DNA"/>
</dbReference>
<keyword evidence="2" id="KW-1185">Reference proteome</keyword>
<dbReference type="Proteomes" id="UP001476798">
    <property type="component" value="Unassembled WGS sequence"/>
</dbReference>
<organism evidence="1 2">
    <name type="scientific">Goodea atripinnis</name>
    <dbReference type="NCBI Taxonomy" id="208336"/>
    <lineage>
        <taxon>Eukaryota</taxon>
        <taxon>Metazoa</taxon>
        <taxon>Chordata</taxon>
        <taxon>Craniata</taxon>
        <taxon>Vertebrata</taxon>
        <taxon>Euteleostomi</taxon>
        <taxon>Actinopterygii</taxon>
        <taxon>Neopterygii</taxon>
        <taxon>Teleostei</taxon>
        <taxon>Neoteleostei</taxon>
        <taxon>Acanthomorphata</taxon>
        <taxon>Ovalentaria</taxon>
        <taxon>Atherinomorphae</taxon>
        <taxon>Cyprinodontiformes</taxon>
        <taxon>Goodeidae</taxon>
        <taxon>Goodea</taxon>
    </lineage>
</organism>
<comment type="caution">
    <text evidence="1">The sequence shown here is derived from an EMBL/GenBank/DDBJ whole genome shotgun (WGS) entry which is preliminary data.</text>
</comment>
<evidence type="ECO:0000313" key="1">
    <source>
        <dbReference type="EMBL" id="MEQ2161469.1"/>
    </source>
</evidence>